<reference evidence="2" key="1">
    <citation type="journal article" date="2020" name="Stud. Mycol.">
        <title>101 Dothideomycetes genomes: a test case for predicting lifestyles and emergence of pathogens.</title>
        <authorList>
            <person name="Haridas S."/>
            <person name="Albert R."/>
            <person name="Binder M."/>
            <person name="Bloem J."/>
            <person name="Labutti K."/>
            <person name="Salamov A."/>
            <person name="Andreopoulos B."/>
            <person name="Baker S."/>
            <person name="Barry K."/>
            <person name="Bills G."/>
            <person name="Bluhm B."/>
            <person name="Cannon C."/>
            <person name="Castanera R."/>
            <person name="Culley D."/>
            <person name="Daum C."/>
            <person name="Ezra D."/>
            <person name="Gonzalez J."/>
            <person name="Henrissat B."/>
            <person name="Kuo A."/>
            <person name="Liang C."/>
            <person name="Lipzen A."/>
            <person name="Lutzoni F."/>
            <person name="Magnuson J."/>
            <person name="Mondo S."/>
            <person name="Nolan M."/>
            <person name="Ohm R."/>
            <person name="Pangilinan J."/>
            <person name="Park H.-J."/>
            <person name="Ramirez L."/>
            <person name="Alfaro M."/>
            <person name="Sun H."/>
            <person name="Tritt A."/>
            <person name="Yoshinaga Y."/>
            <person name="Zwiers L.-H."/>
            <person name="Turgeon B."/>
            <person name="Goodwin S."/>
            <person name="Spatafora J."/>
            <person name="Crous P."/>
            <person name="Grigoriev I."/>
        </authorList>
    </citation>
    <scope>NUCLEOTIDE SEQUENCE</scope>
    <source>
        <strain evidence="2">CBS 122367</strain>
    </source>
</reference>
<evidence type="ECO:0000313" key="2">
    <source>
        <dbReference type="EMBL" id="KAF2685431.1"/>
    </source>
</evidence>
<dbReference type="AlphaFoldDB" id="A0A6G1J5E4"/>
<feature type="region of interest" description="Disordered" evidence="1">
    <location>
        <begin position="38"/>
        <end position="58"/>
    </location>
</feature>
<sequence length="190" mass="21307">MHMPHALLIAKRPGTSALHIEPIKSLLLLSGKTGISSPPIHLSRSSTPTPQRNLPTLPLRNHTRIPQLNNIPSIPWTQHHRNLISPPCHIHNSTHPLPHLPNQRLTPALPQLRSPFHLPRHHMPIYKQQPPNRAVVRSHRRHASTTPFPGPDSPVCSGRDEPVSLYVGELRDQLSMAFAMGFSRAPRVFP</sequence>
<gene>
    <name evidence="2" type="ORF">K458DRAFT_417482</name>
</gene>
<organism evidence="2 3">
    <name type="scientific">Lentithecium fluviatile CBS 122367</name>
    <dbReference type="NCBI Taxonomy" id="1168545"/>
    <lineage>
        <taxon>Eukaryota</taxon>
        <taxon>Fungi</taxon>
        <taxon>Dikarya</taxon>
        <taxon>Ascomycota</taxon>
        <taxon>Pezizomycotina</taxon>
        <taxon>Dothideomycetes</taxon>
        <taxon>Pleosporomycetidae</taxon>
        <taxon>Pleosporales</taxon>
        <taxon>Massarineae</taxon>
        <taxon>Lentitheciaceae</taxon>
        <taxon>Lentithecium</taxon>
    </lineage>
</organism>
<dbReference type="Proteomes" id="UP000799291">
    <property type="component" value="Unassembled WGS sequence"/>
</dbReference>
<evidence type="ECO:0000313" key="3">
    <source>
        <dbReference type="Proteomes" id="UP000799291"/>
    </source>
</evidence>
<name>A0A6G1J5E4_9PLEO</name>
<accession>A0A6G1J5E4</accession>
<protein>
    <submittedName>
        <fullName evidence="2">Uncharacterized protein</fullName>
    </submittedName>
</protein>
<proteinExistence type="predicted"/>
<keyword evidence="3" id="KW-1185">Reference proteome</keyword>
<evidence type="ECO:0000256" key="1">
    <source>
        <dbReference type="SAM" id="MobiDB-lite"/>
    </source>
</evidence>
<feature type="compositionally biased region" description="Polar residues" evidence="1">
    <location>
        <begin position="43"/>
        <end position="54"/>
    </location>
</feature>
<dbReference type="EMBL" id="MU005579">
    <property type="protein sequence ID" value="KAF2685431.1"/>
    <property type="molecule type" value="Genomic_DNA"/>
</dbReference>